<dbReference type="Proteomes" id="UP000297951">
    <property type="component" value="Unassembled WGS sequence"/>
</dbReference>
<gene>
    <name evidence="3" type="ORF">E4U03_07565</name>
</gene>
<accession>A0A4Y9F2X1</accession>
<dbReference type="AlphaFoldDB" id="A0A4Y9F2X1"/>
<evidence type="ECO:0000256" key="2">
    <source>
        <dbReference type="SAM" id="SignalP"/>
    </source>
</evidence>
<proteinExistence type="predicted"/>
<feature type="transmembrane region" description="Helical" evidence="1">
    <location>
        <begin position="53"/>
        <end position="76"/>
    </location>
</feature>
<keyword evidence="1" id="KW-0812">Transmembrane</keyword>
<keyword evidence="1" id="KW-1133">Transmembrane helix</keyword>
<evidence type="ECO:0000256" key="1">
    <source>
        <dbReference type="SAM" id="Phobius"/>
    </source>
</evidence>
<feature type="signal peptide" evidence="2">
    <location>
        <begin position="1"/>
        <end position="29"/>
    </location>
</feature>
<protein>
    <recommendedName>
        <fullName evidence="5">DUF4190 domain-containing protein</fullName>
    </recommendedName>
</protein>
<reference evidence="3 4" key="1">
    <citation type="submission" date="2019-03" db="EMBL/GenBank/DDBJ databases">
        <title>Diversity of the mouse oral microbiome.</title>
        <authorList>
            <person name="Joseph S."/>
            <person name="Aduse-Opoku J."/>
            <person name="Curtis M."/>
            <person name="Wade W."/>
            <person name="Hashim A."/>
        </authorList>
    </citation>
    <scope>NUCLEOTIDE SEQUENCE [LARGE SCALE GENOMIC DNA]</scope>
    <source>
        <strain evidence="4">irhom_31</strain>
    </source>
</reference>
<comment type="caution">
    <text evidence="3">The sequence shown here is derived from an EMBL/GenBank/DDBJ whole genome shotgun (WGS) entry which is preliminary data.</text>
</comment>
<dbReference type="RefSeq" id="WP_135012948.1">
    <property type="nucleotide sequence ID" value="NZ_JADGLK010000024.1"/>
</dbReference>
<evidence type="ECO:0008006" key="5">
    <source>
        <dbReference type="Google" id="ProtNLM"/>
    </source>
</evidence>
<evidence type="ECO:0000313" key="4">
    <source>
        <dbReference type="Proteomes" id="UP000297951"/>
    </source>
</evidence>
<dbReference type="EMBL" id="SPQC01000024">
    <property type="protein sequence ID" value="TFU21958.1"/>
    <property type="molecule type" value="Genomic_DNA"/>
</dbReference>
<keyword evidence="2" id="KW-0732">Signal</keyword>
<evidence type="ECO:0000313" key="3">
    <source>
        <dbReference type="EMBL" id="TFU21958.1"/>
    </source>
</evidence>
<name>A0A4Y9F2X1_9MICC</name>
<feature type="transmembrane region" description="Helical" evidence="1">
    <location>
        <begin position="88"/>
        <end position="113"/>
    </location>
</feature>
<organism evidence="3 4">
    <name type="scientific">Rothia nasimurium</name>
    <dbReference type="NCBI Taxonomy" id="85336"/>
    <lineage>
        <taxon>Bacteria</taxon>
        <taxon>Bacillati</taxon>
        <taxon>Actinomycetota</taxon>
        <taxon>Actinomycetes</taxon>
        <taxon>Micrococcales</taxon>
        <taxon>Micrococcaceae</taxon>
        <taxon>Rothia</taxon>
    </lineage>
</organism>
<feature type="chain" id="PRO_5021332025" description="DUF4190 domain-containing protein" evidence="2">
    <location>
        <begin position="30"/>
        <end position="120"/>
    </location>
</feature>
<keyword evidence="1" id="KW-0472">Membrane</keyword>
<sequence>MKTSTRSQLFPAIFALVLATQMVPVAAHADEYRPSITPNWANPFTDPLNNIAGVILAVTFILGVIAFIVSAVLFIFGKLGGRGGMQDAGVAGMIWTLVGIVILASIAGIVAFVTGTFSIN</sequence>